<dbReference type="AlphaFoldDB" id="A0A6S5JZ81"/>
<accession>A0A6S5JZ81</accession>
<gene>
    <name evidence="1" type="ORF">WP5S18C02_30430</name>
</gene>
<name>A0A6S5JZ81_ENTCL</name>
<proteinExistence type="predicted"/>
<dbReference type="Proteomes" id="UP000515488">
    <property type="component" value="Chromosome"/>
</dbReference>
<evidence type="ECO:0000313" key="1">
    <source>
        <dbReference type="EMBL" id="BBS32837.1"/>
    </source>
</evidence>
<dbReference type="EMBL" id="AP022126">
    <property type="protein sequence ID" value="BBS32837.1"/>
    <property type="molecule type" value="Genomic_DNA"/>
</dbReference>
<dbReference type="RefSeq" id="WP_045135339.1">
    <property type="nucleotide sequence ID" value="NZ_AP022126.1"/>
</dbReference>
<protein>
    <submittedName>
        <fullName evidence="1">Uncharacterized protein</fullName>
    </submittedName>
</protein>
<reference evidence="1 2" key="1">
    <citation type="submission" date="2019-12" db="EMBL/GenBank/DDBJ databases">
        <title>complete genome sequences of Enterobacter cloacae str. WP5-S18-CRE-02 isolated from wastewater treatment plant effluent.</title>
        <authorList>
            <person name="Sekizuka T."/>
            <person name="Itokawa K."/>
            <person name="Yatsu K."/>
            <person name="Inamine Y."/>
            <person name="Kuroda M."/>
        </authorList>
    </citation>
    <scope>NUCLEOTIDE SEQUENCE [LARGE SCALE GENOMIC DNA]</scope>
    <source>
        <strain evidence="1 2">WP5-S18-CRE-02</strain>
    </source>
</reference>
<evidence type="ECO:0000313" key="2">
    <source>
        <dbReference type="Proteomes" id="UP000515488"/>
    </source>
</evidence>
<sequence length="95" mass="10804">MQTKLIAELKKIEHGIKKNAGKKIPYSHPAYDQLIEDFSAQDKIFKDVDPNDVDYQIAHDLILAIDNELTALHDSEQIMGSFGDNLPSRPPFKRL</sequence>
<organism evidence="1 2">
    <name type="scientific">Enterobacter cloacae</name>
    <dbReference type="NCBI Taxonomy" id="550"/>
    <lineage>
        <taxon>Bacteria</taxon>
        <taxon>Pseudomonadati</taxon>
        <taxon>Pseudomonadota</taxon>
        <taxon>Gammaproteobacteria</taxon>
        <taxon>Enterobacterales</taxon>
        <taxon>Enterobacteriaceae</taxon>
        <taxon>Enterobacter</taxon>
        <taxon>Enterobacter cloacae complex</taxon>
    </lineage>
</organism>